<dbReference type="STRING" id="1235802.C823_04256"/>
<feature type="transmembrane region" description="Helical" evidence="1">
    <location>
        <begin position="184"/>
        <end position="202"/>
    </location>
</feature>
<evidence type="ECO:0000313" key="2">
    <source>
        <dbReference type="EMBL" id="EMZ22168.1"/>
    </source>
</evidence>
<keyword evidence="1" id="KW-0812">Transmembrane</keyword>
<name>N2A6V4_9FIRM</name>
<accession>N2A6V4</accession>
<gene>
    <name evidence="2" type="ORF">C823_04256</name>
</gene>
<keyword evidence="1" id="KW-0472">Membrane</keyword>
<evidence type="ECO:0000313" key="3">
    <source>
        <dbReference type="Proteomes" id="UP000012589"/>
    </source>
</evidence>
<evidence type="ECO:0000256" key="1">
    <source>
        <dbReference type="SAM" id="Phobius"/>
    </source>
</evidence>
<dbReference type="eggNOG" id="ENOG502ZB6B">
    <property type="taxonomic scope" value="Bacteria"/>
</dbReference>
<dbReference type="HOGENOM" id="CLU_038126_0_0_9"/>
<sequence length="531" mass="61416">MGNASQIDDRKFNGKERIGKYMRWLKLEGPENDKGVFTNIMTVVTYGYLILPFLIFAVGWFRIRFWLPIVICLLFCAWKCCKETPALWKPCLTQDHIIKIIFICMVLAVWVYYSGIGGKVFQNSDHSSRNAIFEILVQCRWPIYNTDINTELYPEGTVTSLIYYIGFWMPAAVVGKIFGMQAGYDFQMVWAFFGLFLVYYFICERKNKIIIWPLLLLVFFSGLDIAGVFMTGTNIFSIANDVHMEWWAAPYQYSSMTTQLFWVFNQSVPAWLCTVFAMRQENNRSLVFIVASVMFSATFPFVGLLVFVLFWAFTRQYEICIDVSRMESVKEWMKVFIKDTITIQNVLGGGILGIFTYLYQRGNTSATKISSQGFLDILGSIEWTQYLIFMLLEVGIYFIVIYKYNKINGVYFVVVLSLIFIPLLKGSSVDFCMRVSIPALFILMLLVQDTLEKAAEQKNWIILGSLTIVLCIGSMTPIHEMARTIWHTIERKYYEVQLNETLSQKEILNAGNFSGNVEGNLFFEHIAKKYE</sequence>
<feature type="transmembrane region" description="Helical" evidence="1">
    <location>
        <begin position="259"/>
        <end position="278"/>
    </location>
</feature>
<dbReference type="AlphaFoldDB" id="N2A6V4"/>
<comment type="caution">
    <text evidence="2">The sequence shown here is derived from an EMBL/GenBank/DDBJ whole genome shotgun (WGS) entry which is preliminary data.</text>
</comment>
<feature type="transmembrane region" description="Helical" evidence="1">
    <location>
        <begin position="97"/>
        <end position="113"/>
    </location>
</feature>
<dbReference type="PATRIC" id="fig|1235802.3.peg.4523"/>
<keyword evidence="1" id="KW-1133">Transmembrane helix</keyword>
<feature type="transmembrane region" description="Helical" evidence="1">
    <location>
        <begin position="380"/>
        <end position="401"/>
    </location>
</feature>
<feature type="transmembrane region" description="Helical" evidence="1">
    <location>
        <begin position="431"/>
        <end position="448"/>
    </location>
</feature>
<keyword evidence="3" id="KW-1185">Reference proteome</keyword>
<dbReference type="Proteomes" id="UP000012589">
    <property type="component" value="Unassembled WGS sequence"/>
</dbReference>
<feature type="transmembrane region" description="Helical" evidence="1">
    <location>
        <begin position="214"/>
        <end position="239"/>
    </location>
</feature>
<feature type="transmembrane region" description="Helical" evidence="1">
    <location>
        <begin position="460"/>
        <end position="478"/>
    </location>
</feature>
<feature type="transmembrane region" description="Helical" evidence="1">
    <location>
        <begin position="161"/>
        <end position="178"/>
    </location>
</feature>
<reference evidence="2 3" key="1">
    <citation type="journal article" date="2014" name="Genome Announc.">
        <title>Draft genome sequences of the altered schaedler flora, a defined bacterial community from gnotobiotic mice.</title>
        <authorList>
            <person name="Wannemuehler M.J."/>
            <person name="Overstreet A.M."/>
            <person name="Ward D.V."/>
            <person name="Phillips G.J."/>
        </authorList>
    </citation>
    <scope>NUCLEOTIDE SEQUENCE [LARGE SCALE GENOMIC DNA]</scope>
    <source>
        <strain evidence="2 3">ASF492</strain>
    </source>
</reference>
<proteinExistence type="predicted"/>
<feature type="transmembrane region" description="Helical" evidence="1">
    <location>
        <begin position="407"/>
        <end position="424"/>
    </location>
</feature>
<feature type="transmembrane region" description="Helical" evidence="1">
    <location>
        <begin position="36"/>
        <end position="58"/>
    </location>
</feature>
<feature type="transmembrane region" description="Helical" evidence="1">
    <location>
        <begin position="65"/>
        <end position="85"/>
    </location>
</feature>
<protein>
    <submittedName>
        <fullName evidence="2">Uncharacterized protein</fullName>
    </submittedName>
</protein>
<feature type="transmembrane region" description="Helical" evidence="1">
    <location>
        <begin position="341"/>
        <end position="359"/>
    </location>
</feature>
<organism evidence="2 3">
    <name type="scientific">Eubacterium plexicaudatum ASF492</name>
    <dbReference type="NCBI Taxonomy" id="1235802"/>
    <lineage>
        <taxon>Bacteria</taxon>
        <taxon>Bacillati</taxon>
        <taxon>Bacillota</taxon>
        <taxon>Clostridia</taxon>
        <taxon>Eubacteriales</taxon>
        <taxon>Eubacteriaceae</taxon>
        <taxon>Eubacterium</taxon>
    </lineage>
</organism>
<feature type="transmembrane region" description="Helical" evidence="1">
    <location>
        <begin position="285"/>
        <end position="313"/>
    </location>
</feature>
<dbReference type="EMBL" id="AQFT01000124">
    <property type="protein sequence ID" value="EMZ22168.1"/>
    <property type="molecule type" value="Genomic_DNA"/>
</dbReference>